<keyword evidence="5" id="KW-0430">Lectin</keyword>
<keyword evidence="13" id="KW-1185">Reference proteome</keyword>
<keyword evidence="6" id="KW-0675">Receptor</keyword>
<evidence type="ECO:0000256" key="9">
    <source>
        <dbReference type="SAM" id="SignalP"/>
    </source>
</evidence>
<comment type="catalytic activity">
    <reaction evidence="8">
        <text>L-seryl-[protein] + ATP = O-phospho-L-seryl-[protein] + ADP + H(+)</text>
        <dbReference type="Rhea" id="RHEA:17989"/>
        <dbReference type="Rhea" id="RHEA-COMP:9863"/>
        <dbReference type="Rhea" id="RHEA-COMP:11604"/>
        <dbReference type="ChEBI" id="CHEBI:15378"/>
        <dbReference type="ChEBI" id="CHEBI:29999"/>
        <dbReference type="ChEBI" id="CHEBI:30616"/>
        <dbReference type="ChEBI" id="CHEBI:83421"/>
        <dbReference type="ChEBI" id="CHEBI:456216"/>
        <dbReference type="EC" id="2.7.11.1"/>
    </reaction>
</comment>
<reference evidence="13" key="1">
    <citation type="journal article" date="2019" name="Nat. Commun.">
        <title>The genome of broomcorn millet.</title>
        <authorList>
            <person name="Zou C."/>
            <person name="Miki D."/>
            <person name="Li D."/>
            <person name="Tang Q."/>
            <person name="Xiao L."/>
            <person name="Rajput S."/>
            <person name="Deng P."/>
            <person name="Jia W."/>
            <person name="Huang R."/>
            <person name="Zhang M."/>
            <person name="Sun Y."/>
            <person name="Hu J."/>
            <person name="Fu X."/>
            <person name="Schnable P.S."/>
            <person name="Li F."/>
            <person name="Zhang H."/>
            <person name="Feng B."/>
            <person name="Zhu X."/>
            <person name="Liu R."/>
            <person name="Schnable J.C."/>
            <person name="Zhu J.-K."/>
            <person name="Zhang H."/>
        </authorList>
    </citation>
    <scope>NUCLEOTIDE SEQUENCE [LARGE SCALE GENOMIC DNA]</scope>
</reference>
<dbReference type="Gene3D" id="3.30.200.20">
    <property type="entry name" value="Phosphorylase Kinase, domain 1"/>
    <property type="match status" value="1"/>
</dbReference>
<dbReference type="Pfam" id="PF01453">
    <property type="entry name" value="B_lectin"/>
    <property type="match status" value="1"/>
</dbReference>
<evidence type="ECO:0000256" key="3">
    <source>
        <dbReference type="ARBA" id="ARBA00022536"/>
    </source>
</evidence>
<evidence type="ECO:0000256" key="5">
    <source>
        <dbReference type="ARBA" id="ARBA00022734"/>
    </source>
</evidence>
<comment type="subcellular location">
    <subcellularLocation>
        <location evidence="1">Membrane</location>
        <topology evidence="1">Single-pass type I membrane protein</topology>
    </subcellularLocation>
</comment>
<dbReference type="Gene3D" id="2.90.10.30">
    <property type="match status" value="1"/>
</dbReference>
<evidence type="ECO:0000256" key="7">
    <source>
        <dbReference type="ARBA" id="ARBA00047899"/>
    </source>
</evidence>
<dbReference type="STRING" id="4540.A0A3L6PFD3"/>
<keyword evidence="4 9" id="KW-0732">Signal</keyword>
<feature type="signal peptide" evidence="9">
    <location>
        <begin position="1"/>
        <end position="21"/>
    </location>
</feature>
<dbReference type="SMART" id="SM00108">
    <property type="entry name" value="B_lectin"/>
    <property type="match status" value="1"/>
</dbReference>
<dbReference type="FunFam" id="1.10.510.10:FF:000384">
    <property type="entry name" value="G-type lectin S-receptor-like serine/threonine-protein kinase"/>
    <property type="match status" value="1"/>
</dbReference>
<organism evidence="12 13">
    <name type="scientific">Panicum miliaceum</name>
    <name type="common">Proso millet</name>
    <name type="synonym">Broomcorn millet</name>
    <dbReference type="NCBI Taxonomy" id="4540"/>
    <lineage>
        <taxon>Eukaryota</taxon>
        <taxon>Viridiplantae</taxon>
        <taxon>Streptophyta</taxon>
        <taxon>Embryophyta</taxon>
        <taxon>Tracheophyta</taxon>
        <taxon>Spermatophyta</taxon>
        <taxon>Magnoliopsida</taxon>
        <taxon>Liliopsida</taxon>
        <taxon>Poales</taxon>
        <taxon>Poaceae</taxon>
        <taxon>PACMAD clade</taxon>
        <taxon>Panicoideae</taxon>
        <taxon>Panicodae</taxon>
        <taxon>Paniceae</taxon>
        <taxon>Panicinae</taxon>
        <taxon>Panicum</taxon>
        <taxon>Panicum sect. Panicum</taxon>
    </lineage>
</organism>
<dbReference type="PROSITE" id="PS00108">
    <property type="entry name" value="PROTEIN_KINASE_ST"/>
    <property type="match status" value="1"/>
</dbReference>
<dbReference type="AlphaFoldDB" id="A0A3L6PFD3"/>
<dbReference type="GO" id="GO:0051707">
    <property type="term" value="P:response to other organism"/>
    <property type="evidence" value="ECO:0007669"/>
    <property type="project" value="UniProtKB-ARBA"/>
</dbReference>
<dbReference type="PROSITE" id="PS50927">
    <property type="entry name" value="BULB_LECTIN"/>
    <property type="match status" value="1"/>
</dbReference>
<dbReference type="Pfam" id="PF00069">
    <property type="entry name" value="Pkinase"/>
    <property type="match status" value="1"/>
</dbReference>
<sequence>MEPWLPFVLYLAPILILLVQPHLFTDAASQTKRLRAGSDMRTTEYLTSSSGTFVFGFCNFNPSLSPNQFLLAIWFNFDAPESTNKKVVWFLRDQTSNSMVIARKHTILTFTANGQLFLHDDQMLLWTNAKQFGSDLVLQDSGNLQLLANGGAVLWQSFDYPSDTLLPGQSMTNQPERYLQSKNTDADFSPGHFTMMVQDDGNIFLYMRDPDLPIDARDLYWATETNEIGMVQTLFFSDSGTLYYNLSRVANGSVMHSLTALRPPDSAERYYQYTALDPDGTVRIYVRSKNNTDGSSHTLWEVLSQFPVVGCSRRTMYSSQGLRILTHKELYRATNGFEELLGKGGFGEVYKVKKLITSEEYSEKDFENEVQSIGWIHHKNLVRMIRYCKEGAHRMLVFEYMQGGTLADFIFRLERPCWSCLAETAIGIAKGLEYLHEGCKSKIIHCDIKPGNILFDDHHIAKITDLGIAKLLGDQRTQHTVTTIAGTRPYVAPEWFDGGGKVTSKVDVYSFGVVLLEMICCKKAAGDWQPDNQGPSTMFSLRAWAESLIRSGRTELLVQGESEALADMKSVETFTRVAIWCLQKDPSIRPTMHKVVQMLEGVIKVDPLPALQGFQASLQYSPRVVRSITPAAWCMPCRSNNNLMLYSVKTTSLWKQICYFLFGC</sequence>
<proteinExistence type="predicted"/>
<dbReference type="GO" id="GO:0016020">
    <property type="term" value="C:membrane"/>
    <property type="evidence" value="ECO:0007669"/>
    <property type="project" value="UniProtKB-SubCell"/>
</dbReference>
<dbReference type="GO" id="GO:0030246">
    <property type="term" value="F:carbohydrate binding"/>
    <property type="evidence" value="ECO:0007669"/>
    <property type="project" value="UniProtKB-KW"/>
</dbReference>
<dbReference type="SUPFAM" id="SSF51110">
    <property type="entry name" value="alpha-D-mannose-specific plant lectins"/>
    <property type="match status" value="2"/>
</dbReference>
<dbReference type="CDD" id="cd00028">
    <property type="entry name" value="B_lectin"/>
    <property type="match status" value="1"/>
</dbReference>
<evidence type="ECO:0000256" key="2">
    <source>
        <dbReference type="ARBA" id="ARBA00012513"/>
    </source>
</evidence>
<evidence type="ECO:0000259" key="11">
    <source>
        <dbReference type="PROSITE" id="PS50927"/>
    </source>
</evidence>
<dbReference type="PANTHER" id="PTHR47976:SF77">
    <property type="entry name" value="RECEPTOR-LIKE SERINE_THREONINE-PROTEIN KINASE"/>
    <property type="match status" value="1"/>
</dbReference>
<evidence type="ECO:0000256" key="6">
    <source>
        <dbReference type="ARBA" id="ARBA00023170"/>
    </source>
</evidence>
<evidence type="ECO:0000256" key="8">
    <source>
        <dbReference type="ARBA" id="ARBA00048679"/>
    </source>
</evidence>
<feature type="domain" description="Protein kinase" evidence="10">
    <location>
        <begin position="335"/>
        <end position="603"/>
    </location>
</feature>
<dbReference type="InterPro" id="IPR001480">
    <property type="entry name" value="Bulb-type_lectin_dom"/>
</dbReference>
<dbReference type="InterPro" id="IPR051343">
    <property type="entry name" value="G-type_lectin_kinases/EP1-like"/>
</dbReference>
<dbReference type="Gene3D" id="1.10.510.10">
    <property type="entry name" value="Transferase(Phosphotransferase) domain 1"/>
    <property type="match status" value="1"/>
</dbReference>
<gene>
    <name evidence="12" type="ORF">C2845_PM10G16350</name>
</gene>
<keyword evidence="3" id="KW-0245">EGF-like domain</keyword>
<evidence type="ECO:0000313" key="12">
    <source>
        <dbReference type="EMBL" id="RLM55568.1"/>
    </source>
</evidence>
<dbReference type="InterPro" id="IPR000719">
    <property type="entry name" value="Prot_kinase_dom"/>
</dbReference>
<feature type="chain" id="PRO_5018179342" description="non-specific serine/threonine protein kinase" evidence="9">
    <location>
        <begin position="22"/>
        <end position="664"/>
    </location>
</feature>
<dbReference type="EC" id="2.7.11.1" evidence="2"/>
<protein>
    <recommendedName>
        <fullName evidence="2">non-specific serine/threonine protein kinase</fullName>
        <ecNumber evidence="2">2.7.11.1</ecNumber>
    </recommendedName>
</protein>
<comment type="catalytic activity">
    <reaction evidence="7">
        <text>L-threonyl-[protein] + ATP = O-phospho-L-threonyl-[protein] + ADP + H(+)</text>
        <dbReference type="Rhea" id="RHEA:46608"/>
        <dbReference type="Rhea" id="RHEA-COMP:11060"/>
        <dbReference type="Rhea" id="RHEA-COMP:11605"/>
        <dbReference type="ChEBI" id="CHEBI:15378"/>
        <dbReference type="ChEBI" id="CHEBI:30013"/>
        <dbReference type="ChEBI" id="CHEBI:30616"/>
        <dbReference type="ChEBI" id="CHEBI:61977"/>
        <dbReference type="ChEBI" id="CHEBI:456216"/>
        <dbReference type="EC" id="2.7.11.1"/>
    </reaction>
</comment>
<dbReference type="PROSITE" id="PS50011">
    <property type="entry name" value="PROTEIN_KINASE_DOM"/>
    <property type="match status" value="1"/>
</dbReference>
<accession>A0A3L6PFD3</accession>
<dbReference type="GO" id="GO:0004674">
    <property type="term" value="F:protein serine/threonine kinase activity"/>
    <property type="evidence" value="ECO:0007669"/>
    <property type="project" value="UniProtKB-EC"/>
</dbReference>
<dbReference type="SUPFAM" id="SSF56112">
    <property type="entry name" value="Protein kinase-like (PK-like)"/>
    <property type="match status" value="1"/>
</dbReference>
<dbReference type="Proteomes" id="UP000275267">
    <property type="component" value="Unassembled WGS sequence"/>
</dbReference>
<dbReference type="OrthoDB" id="691084at2759"/>
<dbReference type="GO" id="GO:0005524">
    <property type="term" value="F:ATP binding"/>
    <property type="evidence" value="ECO:0007669"/>
    <property type="project" value="InterPro"/>
</dbReference>
<evidence type="ECO:0000256" key="4">
    <source>
        <dbReference type="ARBA" id="ARBA00022729"/>
    </source>
</evidence>
<dbReference type="InterPro" id="IPR036426">
    <property type="entry name" value="Bulb-type_lectin_dom_sf"/>
</dbReference>
<evidence type="ECO:0000256" key="1">
    <source>
        <dbReference type="ARBA" id="ARBA00004479"/>
    </source>
</evidence>
<dbReference type="InterPro" id="IPR011009">
    <property type="entry name" value="Kinase-like_dom_sf"/>
</dbReference>
<dbReference type="InterPro" id="IPR008271">
    <property type="entry name" value="Ser/Thr_kinase_AS"/>
</dbReference>
<feature type="domain" description="Bulb-type lectin" evidence="11">
    <location>
        <begin position="31"/>
        <end position="167"/>
    </location>
</feature>
<dbReference type="PANTHER" id="PTHR47976">
    <property type="entry name" value="G-TYPE LECTIN S-RECEPTOR-LIKE SERINE/THREONINE-PROTEIN KINASE SD2-5"/>
    <property type="match status" value="1"/>
</dbReference>
<name>A0A3L6PFD3_PANMI</name>
<comment type="caution">
    <text evidence="12">The sequence shown here is derived from an EMBL/GenBank/DDBJ whole genome shotgun (WGS) entry which is preliminary data.</text>
</comment>
<dbReference type="Gene3D" id="2.90.10.10">
    <property type="entry name" value="Bulb-type lectin domain"/>
    <property type="match status" value="1"/>
</dbReference>
<evidence type="ECO:0000259" key="10">
    <source>
        <dbReference type="PROSITE" id="PS50011"/>
    </source>
</evidence>
<dbReference type="SMART" id="SM00220">
    <property type="entry name" value="S_TKc"/>
    <property type="match status" value="1"/>
</dbReference>
<evidence type="ECO:0000313" key="13">
    <source>
        <dbReference type="Proteomes" id="UP000275267"/>
    </source>
</evidence>
<dbReference type="EMBL" id="PQIB02000018">
    <property type="protein sequence ID" value="RLM55568.1"/>
    <property type="molecule type" value="Genomic_DNA"/>
</dbReference>